<sequence length="226" mass="26131">MFIYIKKIEEASFAADHLQNPVNPGNQMILVFYRSYFSTAIYTGYSKNAAPSYYDRVTDKFIPKRKWSEEMKRYVQECENQVPKAPFRLKPTIFGYIFILAFIGFFAYLVYDTVKPNPYQQERVSKLSETMNGGDLYFGRFTEKDPSTGTPKGSGFRWFKIMDAGQESLLISKAREHSTTAKTSMEMNSSDFEQETIPMKIKDQESYQIDLVSEDGSLEVTLTEKK</sequence>
<protein>
    <submittedName>
        <fullName evidence="2">Uncharacterized protein</fullName>
    </submittedName>
</protein>
<proteinExistence type="predicted"/>
<dbReference type="Proteomes" id="UP000215355">
    <property type="component" value="Chromosome 1"/>
</dbReference>
<evidence type="ECO:0000313" key="2">
    <source>
        <dbReference type="EMBL" id="SNV53009.1"/>
    </source>
</evidence>
<dbReference type="KEGG" id="smiz:4412673_02772"/>
<keyword evidence="1" id="KW-0472">Membrane</keyword>
<feature type="transmembrane region" description="Helical" evidence="1">
    <location>
        <begin position="93"/>
        <end position="111"/>
    </location>
</feature>
<dbReference type="EMBL" id="LT906468">
    <property type="protein sequence ID" value="SNV53009.1"/>
    <property type="molecule type" value="Genomic_DNA"/>
</dbReference>
<dbReference type="AlphaFoldDB" id="A0AAJ4XCW1"/>
<keyword evidence="1" id="KW-1133">Transmembrane helix</keyword>
<organism evidence="2 3">
    <name type="scientific">Sphingobacterium mizutaii</name>
    <dbReference type="NCBI Taxonomy" id="1010"/>
    <lineage>
        <taxon>Bacteria</taxon>
        <taxon>Pseudomonadati</taxon>
        <taxon>Bacteroidota</taxon>
        <taxon>Sphingobacteriia</taxon>
        <taxon>Sphingobacteriales</taxon>
        <taxon>Sphingobacteriaceae</taxon>
        <taxon>Sphingobacterium</taxon>
    </lineage>
</organism>
<reference evidence="2 3" key="1">
    <citation type="submission" date="2017-06" db="EMBL/GenBank/DDBJ databases">
        <authorList>
            <consortium name="Pathogen Informatics"/>
        </authorList>
    </citation>
    <scope>NUCLEOTIDE SEQUENCE [LARGE SCALE GENOMIC DNA]</scope>
    <source>
        <strain evidence="2 3">NCTC12149</strain>
    </source>
</reference>
<gene>
    <name evidence="2" type="ORF">SAMEA4412673_02772</name>
</gene>
<dbReference type="RefSeq" id="WP_093097918.1">
    <property type="nucleotide sequence ID" value="NZ_FNGK01000002.1"/>
</dbReference>
<name>A0AAJ4XCW1_9SPHI</name>
<keyword evidence="1" id="KW-0812">Transmembrane</keyword>
<evidence type="ECO:0000256" key="1">
    <source>
        <dbReference type="SAM" id="Phobius"/>
    </source>
</evidence>
<evidence type="ECO:0000313" key="3">
    <source>
        <dbReference type="Proteomes" id="UP000215355"/>
    </source>
</evidence>
<accession>A0AAJ4XCW1</accession>